<gene>
    <name evidence="2" type="ORF">H9841_11225</name>
</gene>
<protein>
    <submittedName>
        <fullName evidence="2">ImmA/IrrE family metallo-endopeptidase</fullName>
    </submittedName>
</protein>
<reference evidence="2" key="1">
    <citation type="journal article" date="2021" name="PeerJ">
        <title>Extensive microbial diversity within the chicken gut microbiome revealed by metagenomics and culture.</title>
        <authorList>
            <person name="Gilroy R."/>
            <person name="Ravi A."/>
            <person name="Getino M."/>
            <person name="Pursley I."/>
            <person name="Horton D.L."/>
            <person name="Alikhan N.F."/>
            <person name="Baker D."/>
            <person name="Gharbi K."/>
            <person name="Hall N."/>
            <person name="Watson M."/>
            <person name="Adriaenssens E.M."/>
            <person name="Foster-Nyarko E."/>
            <person name="Jarju S."/>
            <person name="Secka A."/>
            <person name="Antonio M."/>
            <person name="Oren A."/>
            <person name="Chaudhuri R.R."/>
            <person name="La Ragione R."/>
            <person name="Hildebrand F."/>
            <person name="Pallen M.J."/>
        </authorList>
    </citation>
    <scope>NUCLEOTIDE SEQUENCE</scope>
    <source>
        <strain evidence="2">ChiBcec16_6824</strain>
    </source>
</reference>
<accession>A0A9D1YAU8</accession>
<sequence length="150" mass="17284">MTDLLALYDLAEDHGIDVYWFDLGAAESLSLSMSDGSCAIAMDPWRMPTLADEKCKLGHELGHCETGAFYNRYATRDLRQKYELRANRWAYKKLIPKDELLDALRQGYREPWELAEYFDVTEPFLRGALEYYQAAAEGYGVQVGHPFEEE</sequence>
<comment type="caution">
    <text evidence="2">The sequence shown here is derived from an EMBL/GenBank/DDBJ whole genome shotgun (WGS) entry which is preliminary data.</text>
</comment>
<name>A0A9D1YAU8_9FIRM</name>
<reference evidence="2" key="2">
    <citation type="submission" date="2021-04" db="EMBL/GenBank/DDBJ databases">
        <authorList>
            <person name="Gilroy R."/>
        </authorList>
    </citation>
    <scope>NUCLEOTIDE SEQUENCE</scope>
    <source>
        <strain evidence="2">ChiBcec16_6824</strain>
    </source>
</reference>
<dbReference type="Pfam" id="PF06114">
    <property type="entry name" value="Peptidase_M78"/>
    <property type="match status" value="1"/>
</dbReference>
<evidence type="ECO:0000259" key="1">
    <source>
        <dbReference type="Pfam" id="PF06114"/>
    </source>
</evidence>
<feature type="domain" description="IrrE N-terminal-like" evidence="1">
    <location>
        <begin position="11"/>
        <end position="125"/>
    </location>
</feature>
<proteinExistence type="predicted"/>
<evidence type="ECO:0000313" key="3">
    <source>
        <dbReference type="Proteomes" id="UP000823868"/>
    </source>
</evidence>
<evidence type="ECO:0000313" key="2">
    <source>
        <dbReference type="EMBL" id="HIY22455.1"/>
    </source>
</evidence>
<dbReference type="EMBL" id="DXDX01000203">
    <property type="protein sequence ID" value="HIY22455.1"/>
    <property type="molecule type" value="Genomic_DNA"/>
</dbReference>
<dbReference type="InterPro" id="IPR010359">
    <property type="entry name" value="IrrE_HExxH"/>
</dbReference>
<dbReference type="AlphaFoldDB" id="A0A9D1YAU8"/>
<organism evidence="2 3">
    <name type="scientific">Candidatus Flavonifractor merdigallinarum</name>
    <dbReference type="NCBI Taxonomy" id="2838589"/>
    <lineage>
        <taxon>Bacteria</taxon>
        <taxon>Bacillati</taxon>
        <taxon>Bacillota</taxon>
        <taxon>Clostridia</taxon>
        <taxon>Eubacteriales</taxon>
        <taxon>Oscillospiraceae</taxon>
        <taxon>Flavonifractor</taxon>
    </lineage>
</organism>
<dbReference type="Proteomes" id="UP000823868">
    <property type="component" value="Unassembled WGS sequence"/>
</dbReference>